<protein>
    <submittedName>
        <fullName evidence="1">Uncharacterized protein</fullName>
    </submittedName>
</protein>
<proteinExistence type="predicted"/>
<accession>A0ABQ9I140</accession>
<evidence type="ECO:0000313" key="1">
    <source>
        <dbReference type="EMBL" id="KAJ8890356.1"/>
    </source>
</evidence>
<name>A0ABQ9I140_9NEOP</name>
<keyword evidence="2" id="KW-1185">Reference proteome</keyword>
<reference evidence="1 2" key="1">
    <citation type="submission" date="2023-02" db="EMBL/GenBank/DDBJ databases">
        <title>LHISI_Scaffold_Assembly.</title>
        <authorList>
            <person name="Stuart O.P."/>
            <person name="Cleave R."/>
            <person name="Magrath M.J.L."/>
            <person name="Mikheyev A.S."/>
        </authorList>
    </citation>
    <scope>NUCLEOTIDE SEQUENCE [LARGE SCALE GENOMIC DNA]</scope>
    <source>
        <strain evidence="1">Daus_M_001</strain>
        <tissue evidence="1">Leg muscle</tissue>
    </source>
</reference>
<organism evidence="1 2">
    <name type="scientific">Dryococelus australis</name>
    <dbReference type="NCBI Taxonomy" id="614101"/>
    <lineage>
        <taxon>Eukaryota</taxon>
        <taxon>Metazoa</taxon>
        <taxon>Ecdysozoa</taxon>
        <taxon>Arthropoda</taxon>
        <taxon>Hexapoda</taxon>
        <taxon>Insecta</taxon>
        <taxon>Pterygota</taxon>
        <taxon>Neoptera</taxon>
        <taxon>Polyneoptera</taxon>
        <taxon>Phasmatodea</taxon>
        <taxon>Verophasmatodea</taxon>
        <taxon>Anareolatae</taxon>
        <taxon>Phasmatidae</taxon>
        <taxon>Eurycanthinae</taxon>
        <taxon>Dryococelus</taxon>
    </lineage>
</organism>
<gene>
    <name evidence="1" type="ORF">PR048_009864</name>
</gene>
<dbReference type="EMBL" id="JARBHB010000003">
    <property type="protein sequence ID" value="KAJ8890356.1"/>
    <property type="molecule type" value="Genomic_DNA"/>
</dbReference>
<evidence type="ECO:0000313" key="2">
    <source>
        <dbReference type="Proteomes" id="UP001159363"/>
    </source>
</evidence>
<sequence>MKVGFLAFLEYVKTYVFREKVFGGVDSQLREQYLKDVLYWKQILHRVSPVKLLAPTTTGTSWDSWIFYSRLMLQHVEDETLAELKASKYYSISVNSSADITHCDQLALILCIDSKSGNPVERFIIRLTLKTAERFDKVSKGLQNITTNLNDIVLLYTLNRYREGLQDRFNFYKFEGKKITLM</sequence>
<dbReference type="Proteomes" id="UP001159363">
    <property type="component" value="Chromosome 3"/>
</dbReference>
<comment type="caution">
    <text evidence="1">The sequence shown here is derived from an EMBL/GenBank/DDBJ whole genome shotgun (WGS) entry which is preliminary data.</text>
</comment>